<sequence length="200" mass="22465">DAGYYPAWVFDDEEAALEVTNLTYMLRGLNTILYDNGVGGPYYFDTKSKLKNILEGKEKGLRASAFLTPTLYLDYGNGYSEKDTLHVKNSGIGECLKAVFEWDREKGMPLHVRFDPCERGRIILKKVRISLIFNAGGKRTIPLSKCICNGVVSDDEIRFEKPDPWIDICWKSYRKPVGLEVCAQMSFLETSEGADSVVAG</sequence>
<evidence type="ECO:0000313" key="2">
    <source>
        <dbReference type="Proteomes" id="UP001299265"/>
    </source>
</evidence>
<dbReference type="RefSeq" id="WP_231063611.1">
    <property type="nucleotide sequence ID" value="NZ_JAJNOR010000019.1"/>
</dbReference>
<proteinExistence type="predicted"/>
<reference evidence="1 2" key="1">
    <citation type="submission" date="2021-11" db="EMBL/GenBank/DDBJ databases">
        <title>Lacrimispora sp. nov. NSJ-141 isolated from human feces.</title>
        <authorList>
            <person name="Abdugheni R."/>
        </authorList>
    </citation>
    <scope>NUCLEOTIDE SEQUENCE [LARGE SCALE GENOMIC DNA]</scope>
    <source>
        <strain evidence="1 2">NSJ-141</strain>
    </source>
</reference>
<feature type="non-terminal residue" evidence="1">
    <location>
        <position position="1"/>
    </location>
</feature>
<comment type="caution">
    <text evidence="1">The sequence shown here is derived from an EMBL/GenBank/DDBJ whole genome shotgun (WGS) entry which is preliminary data.</text>
</comment>
<organism evidence="1 2">
    <name type="scientific">Lientehia hominis</name>
    <dbReference type="NCBI Taxonomy" id="2897778"/>
    <lineage>
        <taxon>Bacteria</taxon>
        <taxon>Bacillati</taxon>
        <taxon>Bacillota</taxon>
        <taxon>Clostridia</taxon>
        <taxon>Lachnospirales</taxon>
        <taxon>Lachnospiraceae</taxon>
        <taxon>Lientehia</taxon>
    </lineage>
</organism>
<dbReference type="Proteomes" id="UP001299265">
    <property type="component" value="Unassembled WGS sequence"/>
</dbReference>
<accession>A0AAP2RLA1</accession>
<dbReference type="EMBL" id="JAJNOR010000019">
    <property type="protein sequence ID" value="MCD2493774.1"/>
    <property type="molecule type" value="Genomic_DNA"/>
</dbReference>
<keyword evidence="2" id="KW-1185">Reference proteome</keyword>
<protein>
    <submittedName>
        <fullName evidence="1">CheF family chemotaxis protein</fullName>
    </submittedName>
</protein>
<name>A0AAP2RLA1_9FIRM</name>
<evidence type="ECO:0000313" key="1">
    <source>
        <dbReference type="EMBL" id="MCD2493774.1"/>
    </source>
</evidence>
<gene>
    <name evidence="1" type="ORF">LQE92_14380</name>
</gene>
<dbReference type="AlphaFoldDB" id="A0AAP2RLA1"/>